<keyword evidence="4" id="KW-0012">Acyltransferase</keyword>
<evidence type="ECO:0000256" key="3">
    <source>
        <dbReference type="ARBA" id="ARBA00022679"/>
    </source>
</evidence>
<evidence type="ECO:0000313" key="8">
    <source>
        <dbReference type="Proteomes" id="UP000075238"/>
    </source>
</evidence>
<keyword evidence="8" id="KW-1185">Reference proteome</keyword>
<evidence type="ECO:0000256" key="1">
    <source>
        <dbReference type="ARBA" id="ARBA00022491"/>
    </source>
</evidence>
<reference evidence="7 8" key="1">
    <citation type="submission" date="2016-03" db="EMBL/GenBank/DDBJ databases">
        <title>Complete genome sequence of a novel chlorpyrifos degrading bacterium, Cupriavidus nantongensis sp. X1.</title>
        <authorList>
            <person name="Fang L."/>
        </authorList>
    </citation>
    <scope>NUCLEOTIDE SEQUENCE [LARGE SCALE GENOMIC DNA]</scope>
    <source>
        <strain evidence="7 8">X1</strain>
    </source>
</reference>
<gene>
    <name evidence="7" type="ORF">A2G96_16735</name>
</gene>
<feature type="domain" description="N-acetyltransferase" evidence="6">
    <location>
        <begin position="1"/>
        <end position="137"/>
    </location>
</feature>
<dbReference type="PANTHER" id="PTHR36449:SF1">
    <property type="entry name" value="ACETYLTRANSFERASE"/>
    <property type="match status" value="1"/>
</dbReference>
<dbReference type="OrthoDB" id="9799147at2"/>
<dbReference type="RefSeq" id="WP_062801094.1">
    <property type="nucleotide sequence ID" value="NZ_CP014844.1"/>
</dbReference>
<dbReference type="InterPro" id="IPR016181">
    <property type="entry name" value="Acyl_CoA_acyltransferase"/>
</dbReference>
<accession>A0A142JMD8</accession>
<dbReference type="Proteomes" id="UP000075238">
    <property type="component" value="Chromosome 1"/>
</dbReference>
<dbReference type="Gene3D" id="3.40.630.30">
    <property type="match status" value="1"/>
</dbReference>
<dbReference type="AlphaFoldDB" id="A0A142JMD8"/>
<name>A0A142JMD8_9BURK</name>
<dbReference type="InterPro" id="IPR000182">
    <property type="entry name" value="GNAT_dom"/>
</dbReference>
<evidence type="ECO:0000256" key="5">
    <source>
        <dbReference type="ARBA" id="ARBA00049880"/>
    </source>
</evidence>
<sequence>MNDWLRQTATQHAQQNLTRTYVAVDDGEPARLLGYYALAATRLLFAGISERRAGQDVSAVLLTRLAVDRHVVRQGLGGYLLRHALHVVRDASLRTDVQCVLANATSSSAADFYQHFGFEALATDRRRLILPMRSMDAVCQHVRGFEPI</sequence>
<dbReference type="STRING" id="1796606.A2G96_16735"/>
<dbReference type="PANTHER" id="PTHR36449">
    <property type="entry name" value="ACETYLTRANSFERASE-RELATED"/>
    <property type="match status" value="1"/>
</dbReference>
<keyword evidence="3" id="KW-0808">Transferase</keyword>
<dbReference type="EMBL" id="CP014844">
    <property type="protein sequence ID" value="AMR79250.1"/>
    <property type="molecule type" value="Genomic_DNA"/>
</dbReference>
<evidence type="ECO:0000313" key="7">
    <source>
        <dbReference type="EMBL" id="AMR79250.1"/>
    </source>
</evidence>
<proteinExistence type="predicted"/>
<protein>
    <recommendedName>
        <fullName evidence="6">N-acetyltransferase domain-containing protein</fullName>
    </recommendedName>
</protein>
<evidence type="ECO:0000259" key="6">
    <source>
        <dbReference type="PROSITE" id="PS51186"/>
    </source>
</evidence>
<evidence type="ECO:0000256" key="4">
    <source>
        <dbReference type="ARBA" id="ARBA00023315"/>
    </source>
</evidence>
<evidence type="ECO:0000256" key="2">
    <source>
        <dbReference type="ARBA" id="ARBA00022649"/>
    </source>
</evidence>
<dbReference type="Pfam" id="PF13508">
    <property type="entry name" value="Acetyltransf_7"/>
    <property type="match status" value="1"/>
</dbReference>
<keyword evidence="2" id="KW-1277">Toxin-antitoxin system</keyword>
<organism evidence="7 8">
    <name type="scientific">Cupriavidus nantongensis</name>
    <dbReference type="NCBI Taxonomy" id="1796606"/>
    <lineage>
        <taxon>Bacteria</taxon>
        <taxon>Pseudomonadati</taxon>
        <taxon>Pseudomonadota</taxon>
        <taxon>Betaproteobacteria</taxon>
        <taxon>Burkholderiales</taxon>
        <taxon>Burkholderiaceae</taxon>
        <taxon>Cupriavidus</taxon>
    </lineage>
</organism>
<dbReference type="GO" id="GO:0016747">
    <property type="term" value="F:acyltransferase activity, transferring groups other than amino-acyl groups"/>
    <property type="evidence" value="ECO:0007669"/>
    <property type="project" value="InterPro"/>
</dbReference>
<dbReference type="SUPFAM" id="SSF55729">
    <property type="entry name" value="Acyl-CoA N-acyltransferases (Nat)"/>
    <property type="match status" value="1"/>
</dbReference>
<dbReference type="PROSITE" id="PS51186">
    <property type="entry name" value="GNAT"/>
    <property type="match status" value="1"/>
</dbReference>
<keyword evidence="1" id="KW-0678">Repressor</keyword>
<comment type="catalytic activity">
    <reaction evidence="5">
        <text>glycyl-tRNA(Gly) + acetyl-CoA = N-acetylglycyl-tRNA(Gly) + CoA + H(+)</text>
        <dbReference type="Rhea" id="RHEA:81867"/>
        <dbReference type="Rhea" id="RHEA-COMP:9683"/>
        <dbReference type="Rhea" id="RHEA-COMP:19766"/>
        <dbReference type="ChEBI" id="CHEBI:15378"/>
        <dbReference type="ChEBI" id="CHEBI:57287"/>
        <dbReference type="ChEBI" id="CHEBI:57288"/>
        <dbReference type="ChEBI" id="CHEBI:78522"/>
        <dbReference type="ChEBI" id="CHEBI:232036"/>
    </reaction>
</comment>
<dbReference type="KEGG" id="cnan:A2G96_16735"/>